<dbReference type="InterPro" id="IPR027417">
    <property type="entry name" value="P-loop_NTPase"/>
</dbReference>
<evidence type="ECO:0000256" key="1">
    <source>
        <dbReference type="SAM" id="MobiDB-lite"/>
    </source>
</evidence>
<accession>A0ABS3WWL9</accession>
<organism evidence="2 3">
    <name type="scientific">Streptomyces spirodelae</name>
    <dbReference type="NCBI Taxonomy" id="2812904"/>
    <lineage>
        <taxon>Bacteria</taxon>
        <taxon>Bacillati</taxon>
        <taxon>Actinomycetota</taxon>
        <taxon>Actinomycetes</taxon>
        <taxon>Kitasatosporales</taxon>
        <taxon>Streptomycetaceae</taxon>
        <taxon>Streptomyces</taxon>
    </lineage>
</organism>
<dbReference type="SUPFAM" id="SSF48452">
    <property type="entry name" value="TPR-like"/>
    <property type="match status" value="1"/>
</dbReference>
<name>A0ABS3WWL9_9ACTN</name>
<dbReference type="EMBL" id="JAFFZN010000017">
    <property type="protein sequence ID" value="MBO8187527.1"/>
    <property type="molecule type" value="Genomic_DNA"/>
</dbReference>
<dbReference type="InterPro" id="IPR011990">
    <property type="entry name" value="TPR-like_helical_dom_sf"/>
</dbReference>
<reference evidence="2 3" key="1">
    <citation type="submission" date="2021-02" db="EMBL/GenBank/DDBJ databases">
        <title>Streptomyces spirodelae sp. nov., isolated from duckweed.</title>
        <authorList>
            <person name="Saimee Y."/>
            <person name="Duangmal K."/>
        </authorList>
    </citation>
    <scope>NUCLEOTIDE SEQUENCE [LARGE SCALE GENOMIC DNA]</scope>
    <source>
        <strain evidence="2 3">DW4-2</strain>
    </source>
</reference>
<dbReference type="Gene3D" id="3.40.50.300">
    <property type="entry name" value="P-loop containing nucleotide triphosphate hydrolases"/>
    <property type="match status" value="1"/>
</dbReference>
<dbReference type="InterPro" id="IPR009003">
    <property type="entry name" value="Peptidase_S1_PA"/>
</dbReference>
<gene>
    <name evidence="2" type="ORF">JW592_18970</name>
</gene>
<protein>
    <submittedName>
        <fullName evidence="2">Trypsin-like peptidase domain-containing protein</fullName>
    </submittedName>
</protein>
<sequence length="894" mass="97141">MEFDRVVQVRVRTPLRPDTTSLATGYLVAPRLVLTTGHVFGEEAGPSGGSVTVRRPEAGGERVPATPVWHRRDATIDASLLEIAATSPWRPPESMGDLRTRPAQRWGQLIGVRPHPVTICGYPRMQKDAGRRLDEQLSGDIHPGSGRLAQRYEVLSAQPLPAFTPPRGAGVSGWSGFSGAALLCGDLLVGVVAQDRRAQVGSRLTATRTRDLLGDPVFCELVARHTGWPPLLEPVEPDHLLAPAACARDLCSPAMVLRADAEAVRFHGREKELRALLDWCRTDPDAFAVRVLTGPGGQGKTRLARQLITNLRQEGWLAAQLRVDLPDCPDGPGPNWSVLDTPSPFFLVVDYAETLPHLIRRLIEHQRTTRHRVRLLLISRAEGEWKTQPLGAGPDTRAILRTAPTLALKPLLPSKAGPTAHAAAFTAAARDLAKLLGHVAGLPQTDWRALAETVRPPKVPSHGLARSPSVLETQMAALVALLESGPAPVGRSPDQPVEELLLDHEARYWEGIAASPMFRLDDLRATTLRRAVAGAVLFGAATRTEALTLTRNVPGLPPTRDTDVAEWLRTLYPPPPGHYWGSLHPDRVAEHHAVSHLADPDDGTLAALWPDATDDQRLRAVLVLSRAIGTLGSGSRFASDEAAPVLGALEAALKSAPPSLRFLRAATAAFPYPPPKPLAPLDLLLHYRLAAAYREPAATDPAGNATAYALALNELAVRLSDVGRREEALTVIEQAVVLERRLIRAHDNAEAERGLGTALYNWGQLLCEADRYDEALTVAEEAVAVEQQCVRTNRSADESYLAQAHFRLSVVLRRLERYSEAEVASRAAVDGYLRLARANRAYASSLARVLIDRGIMLEDHLGKDREGWVAFARGLEIQNRCGRLGARDPLAGLR</sequence>
<comment type="caution">
    <text evidence="2">The sequence shown here is derived from an EMBL/GenBank/DDBJ whole genome shotgun (WGS) entry which is preliminary data.</text>
</comment>
<dbReference type="SUPFAM" id="SSF50494">
    <property type="entry name" value="Trypsin-like serine proteases"/>
    <property type="match status" value="1"/>
</dbReference>
<evidence type="ECO:0000313" key="2">
    <source>
        <dbReference type="EMBL" id="MBO8187527.1"/>
    </source>
</evidence>
<dbReference type="SUPFAM" id="SSF52540">
    <property type="entry name" value="P-loop containing nucleoside triphosphate hydrolases"/>
    <property type="match status" value="1"/>
</dbReference>
<feature type="region of interest" description="Disordered" evidence="1">
    <location>
        <begin position="43"/>
        <end position="63"/>
    </location>
</feature>
<dbReference type="Proteomes" id="UP001518976">
    <property type="component" value="Unassembled WGS sequence"/>
</dbReference>
<proteinExistence type="predicted"/>
<keyword evidence="3" id="KW-1185">Reference proteome</keyword>
<dbReference type="Gene3D" id="1.25.40.10">
    <property type="entry name" value="Tetratricopeptide repeat domain"/>
    <property type="match status" value="2"/>
</dbReference>
<evidence type="ECO:0000313" key="3">
    <source>
        <dbReference type="Proteomes" id="UP001518976"/>
    </source>
</evidence>
<dbReference type="RefSeq" id="WP_209266334.1">
    <property type="nucleotide sequence ID" value="NZ_JAFFZN010000017.1"/>
</dbReference>